<feature type="domain" description="HTH crp-type" evidence="1">
    <location>
        <begin position="100"/>
        <end position="173"/>
    </location>
</feature>
<sequence>MLYPDDHNIYIIIQGIMIQNKLFSNHEKFSSDLIYTGHIIQEIFQKGRSYNYCYEFTPLVNSYIISIPHQLNHLYRHHIQTYCNIHKSSQINLLSLWIHKNIRNRILHLFLLLCEITGRSYNKSLILDIKLSYKLIATITGSTRNTVSHIIKQLENDHIIQYTQKYIIIHNIFILNTYTSNRMI</sequence>
<dbReference type="SUPFAM" id="SSF46785">
    <property type="entry name" value="Winged helix' DNA-binding domain"/>
    <property type="match status" value="1"/>
</dbReference>
<dbReference type="RefSeq" id="YP_009315229.1">
    <property type="nucleotide sequence ID" value="NC_031665.1"/>
</dbReference>
<organism evidence="2">
    <name type="scientific">Titanophycus setchellii</name>
    <dbReference type="NCBI Taxonomy" id="940129"/>
    <lineage>
        <taxon>Eukaryota</taxon>
        <taxon>Rhodophyta</taxon>
        <taxon>Florideophyceae</taxon>
        <taxon>Nemaliophycidae</taxon>
        <taxon>Nemaliales</taxon>
        <taxon>Liagoraceae</taxon>
        <taxon>Titanophycus</taxon>
    </lineage>
</organism>
<evidence type="ECO:0000259" key="1">
    <source>
        <dbReference type="PROSITE" id="PS51063"/>
    </source>
</evidence>
<keyword evidence="2" id="KW-0150">Chloroplast</keyword>
<reference evidence="2" key="2">
    <citation type="submission" date="2016-10" db="EMBL/GenBank/DDBJ databases">
        <authorList>
            <person name="de Groot N.N."/>
        </authorList>
    </citation>
    <scope>NUCLEOTIDE SEQUENCE</scope>
    <source>
        <strain evidence="2">J.0604</strain>
    </source>
</reference>
<proteinExistence type="predicted"/>
<keyword evidence="2" id="KW-0934">Plastid</keyword>
<reference evidence="2" key="1">
    <citation type="submission" date="2016-10" db="EMBL/GenBank/DDBJ databases">
        <title>Chloroplast genomes as a tool to resolve red algal phylogenies: a case study in the Nemaliales.</title>
        <authorList>
            <person name="Costa J.F."/>
            <person name="Lin S.M."/>
            <person name="Macaya E.C."/>
            <person name="Fernandez-Garcia C."/>
            <person name="Verbruggen H."/>
        </authorList>
    </citation>
    <scope>NUCLEOTIDE SEQUENCE</scope>
    <source>
        <strain evidence="2">J.0604</strain>
    </source>
</reference>
<dbReference type="PROSITE" id="PS51063">
    <property type="entry name" value="HTH_CRP_2"/>
    <property type="match status" value="1"/>
</dbReference>
<dbReference type="GeneID" id="29999708"/>
<dbReference type="Gene3D" id="1.10.10.10">
    <property type="entry name" value="Winged helix-like DNA-binding domain superfamily/Winged helix DNA-binding domain"/>
    <property type="match status" value="1"/>
</dbReference>
<protein>
    <submittedName>
        <fullName evidence="2">Global nitrogen transcriptional regulator</fullName>
    </submittedName>
</protein>
<name>A0A1G4NYI5_9FLOR</name>
<dbReference type="InterPro" id="IPR012318">
    <property type="entry name" value="HTH_CRP"/>
</dbReference>
<dbReference type="InterPro" id="IPR036390">
    <property type="entry name" value="WH_DNA-bd_sf"/>
</dbReference>
<dbReference type="GO" id="GO:0006355">
    <property type="term" value="P:regulation of DNA-templated transcription"/>
    <property type="evidence" value="ECO:0007669"/>
    <property type="project" value="InterPro"/>
</dbReference>
<dbReference type="GO" id="GO:0003677">
    <property type="term" value="F:DNA binding"/>
    <property type="evidence" value="ECO:0007669"/>
    <property type="project" value="InterPro"/>
</dbReference>
<dbReference type="AlphaFoldDB" id="A0A1G4NYI5"/>
<geneLocation type="chloroplast" evidence="2"/>
<gene>
    <name evidence="2" type="primary">ntcA</name>
    <name evidence="2" type="ORF">J0604_221</name>
</gene>
<dbReference type="SMART" id="SM00419">
    <property type="entry name" value="HTH_CRP"/>
    <property type="match status" value="1"/>
</dbReference>
<dbReference type="EMBL" id="LT622874">
    <property type="protein sequence ID" value="SCW23684.1"/>
    <property type="molecule type" value="Genomic_DNA"/>
</dbReference>
<dbReference type="InterPro" id="IPR036388">
    <property type="entry name" value="WH-like_DNA-bd_sf"/>
</dbReference>
<accession>A0A1G4NYI5</accession>
<dbReference type="Pfam" id="PF13545">
    <property type="entry name" value="HTH_Crp_2"/>
    <property type="match status" value="1"/>
</dbReference>
<evidence type="ECO:0000313" key="2">
    <source>
        <dbReference type="EMBL" id="SCW23684.1"/>
    </source>
</evidence>